<proteinExistence type="predicted"/>
<dbReference type="OrthoDB" id="9798158at2"/>
<dbReference type="EMBL" id="QEKO01000005">
    <property type="protein sequence ID" value="PVY60949.1"/>
    <property type="molecule type" value="Genomic_DNA"/>
</dbReference>
<dbReference type="InterPro" id="IPR038573">
    <property type="entry name" value="BrnT_sf"/>
</dbReference>
<sequence>MTIVEFDPVKDRRNIAERGFSLGLAQAFDFDTALIKEDKRFPYTETRYQALGMIGPHLYFLAFTLRGEAVRVISLRKANIREVCFYAQETRSRTD</sequence>
<comment type="caution">
    <text evidence="1">The sequence shown here is derived from an EMBL/GenBank/DDBJ whole genome shotgun (WGS) entry which is preliminary data.</text>
</comment>
<keyword evidence="2" id="KW-1185">Reference proteome</keyword>
<dbReference type="InterPro" id="IPR007460">
    <property type="entry name" value="BrnT_toxin"/>
</dbReference>
<reference evidence="1 2" key="1">
    <citation type="submission" date="2018-04" db="EMBL/GenBank/DDBJ databases">
        <title>Genomic Encyclopedia of Type Strains, Phase IV (KMG-IV): sequencing the most valuable type-strain genomes for metagenomic binning, comparative biology and taxonomic classification.</title>
        <authorList>
            <person name="Goeker M."/>
        </authorList>
    </citation>
    <scope>NUCLEOTIDE SEQUENCE [LARGE SCALE GENOMIC DNA]</scope>
    <source>
        <strain evidence="1 2">DSM 10065</strain>
    </source>
</reference>
<dbReference type="RefSeq" id="WP_116519169.1">
    <property type="nucleotide sequence ID" value="NZ_JACCEX010000005.1"/>
</dbReference>
<organism evidence="1 2">
    <name type="scientific">Pusillimonas noertemannii</name>
    <dbReference type="NCBI Taxonomy" id="305977"/>
    <lineage>
        <taxon>Bacteria</taxon>
        <taxon>Pseudomonadati</taxon>
        <taxon>Pseudomonadota</taxon>
        <taxon>Betaproteobacteria</taxon>
        <taxon>Burkholderiales</taxon>
        <taxon>Alcaligenaceae</taxon>
        <taxon>Pusillimonas</taxon>
    </lineage>
</organism>
<evidence type="ECO:0000313" key="1">
    <source>
        <dbReference type="EMBL" id="PVY60949.1"/>
    </source>
</evidence>
<accession>A0A2U1CIW7</accession>
<evidence type="ECO:0000313" key="2">
    <source>
        <dbReference type="Proteomes" id="UP000246145"/>
    </source>
</evidence>
<gene>
    <name evidence="1" type="ORF">C7440_3111</name>
</gene>
<dbReference type="Proteomes" id="UP000246145">
    <property type="component" value="Unassembled WGS sequence"/>
</dbReference>
<protein>
    <submittedName>
        <fullName evidence="1">Uncharacterized protein</fullName>
    </submittedName>
</protein>
<dbReference type="AlphaFoldDB" id="A0A2U1CIW7"/>
<dbReference type="Gene3D" id="3.10.450.530">
    <property type="entry name" value="Ribonuclease toxin, BrnT, of type II toxin-antitoxin system"/>
    <property type="match status" value="1"/>
</dbReference>
<name>A0A2U1CIW7_9BURK</name>
<dbReference type="Pfam" id="PF04365">
    <property type="entry name" value="BrnT_toxin"/>
    <property type="match status" value="1"/>
</dbReference>